<gene>
    <name evidence="1" type="ORF">Tci_035515</name>
</gene>
<evidence type="ECO:0000313" key="1">
    <source>
        <dbReference type="EMBL" id="GEU63537.1"/>
    </source>
</evidence>
<dbReference type="EMBL" id="BKCJ010004864">
    <property type="protein sequence ID" value="GEU63537.1"/>
    <property type="molecule type" value="Genomic_DNA"/>
</dbReference>
<proteinExistence type="predicted"/>
<dbReference type="AlphaFoldDB" id="A0A6L2LRG1"/>
<accession>A0A6L2LRG1</accession>
<protein>
    <submittedName>
        <fullName evidence="1">CCR4-Not transcription complex subunit 1-like</fullName>
    </submittedName>
</protein>
<reference evidence="1" key="1">
    <citation type="journal article" date="2019" name="Sci. Rep.">
        <title>Draft genome of Tanacetum cinerariifolium, the natural source of mosquito coil.</title>
        <authorList>
            <person name="Yamashiro T."/>
            <person name="Shiraishi A."/>
            <person name="Satake H."/>
            <person name="Nakayama K."/>
        </authorList>
    </citation>
    <scope>NUCLEOTIDE SEQUENCE</scope>
</reference>
<name>A0A6L2LRG1_TANCI</name>
<organism evidence="1">
    <name type="scientific">Tanacetum cinerariifolium</name>
    <name type="common">Dalmatian daisy</name>
    <name type="synonym">Chrysanthemum cinerariifolium</name>
    <dbReference type="NCBI Taxonomy" id="118510"/>
    <lineage>
        <taxon>Eukaryota</taxon>
        <taxon>Viridiplantae</taxon>
        <taxon>Streptophyta</taxon>
        <taxon>Embryophyta</taxon>
        <taxon>Tracheophyta</taxon>
        <taxon>Spermatophyta</taxon>
        <taxon>Magnoliopsida</taxon>
        <taxon>eudicotyledons</taxon>
        <taxon>Gunneridae</taxon>
        <taxon>Pentapetalae</taxon>
        <taxon>asterids</taxon>
        <taxon>campanulids</taxon>
        <taxon>Asterales</taxon>
        <taxon>Asteraceae</taxon>
        <taxon>Asteroideae</taxon>
        <taxon>Anthemideae</taxon>
        <taxon>Anthemidinae</taxon>
        <taxon>Tanacetum</taxon>
    </lineage>
</organism>
<sequence>MLEYGGKTPILTTLELEDIGYKVVACHLSLMGYPSVKWRSFNQKDKGLSKTKNLRESKGLKERIANKNDKTTGVAYINLETENRCSSPPSMNISHDDFELTVVETPNYNEPLTMKKEPINEAYSTTVQSVSDLLFYSERLEIQHIEASMNSKCILDAANARLNAANSNLPSQNVVSSSSALANSPAFVRPSRTPTSTRFVSTLIIEKLVASAERRETLIYETIKGLGPGCIFTLTAIAKLECGSYGRTLVLHARGTGFDSSYFLIFLLCD</sequence>
<comment type="caution">
    <text evidence="1">The sequence shown here is derived from an EMBL/GenBank/DDBJ whole genome shotgun (WGS) entry which is preliminary data.</text>
</comment>